<comment type="caution">
    <text evidence="1">The sequence shown here is derived from an EMBL/GenBank/DDBJ whole genome shotgun (WGS) entry which is preliminary data.</text>
</comment>
<name>A0A6A7VQI5_9BACT</name>
<dbReference type="InterPro" id="IPR036890">
    <property type="entry name" value="HATPase_C_sf"/>
</dbReference>
<dbReference type="AlphaFoldDB" id="A0A6A7VQI5"/>
<dbReference type="SUPFAM" id="SSF55874">
    <property type="entry name" value="ATPase domain of HSP90 chaperone/DNA topoisomerase II/histidine kinase"/>
    <property type="match status" value="1"/>
</dbReference>
<accession>A0A6A7VQI5</accession>
<organism evidence="1 2">
    <name type="scientific">Segatella copri</name>
    <dbReference type="NCBI Taxonomy" id="165179"/>
    <lineage>
        <taxon>Bacteria</taxon>
        <taxon>Pseudomonadati</taxon>
        <taxon>Bacteroidota</taxon>
        <taxon>Bacteroidia</taxon>
        <taxon>Bacteroidales</taxon>
        <taxon>Prevotellaceae</taxon>
        <taxon>Segatella</taxon>
    </lineage>
</organism>
<dbReference type="Proteomes" id="UP000406735">
    <property type="component" value="Unassembled WGS sequence"/>
</dbReference>
<evidence type="ECO:0000313" key="2">
    <source>
        <dbReference type="Proteomes" id="UP000406735"/>
    </source>
</evidence>
<protein>
    <submittedName>
        <fullName evidence="1">DNA mismatch repair protein</fullName>
    </submittedName>
</protein>
<dbReference type="Pfam" id="PF13589">
    <property type="entry name" value="HATPase_c_3"/>
    <property type="match status" value="1"/>
</dbReference>
<gene>
    <name evidence="1" type="ORF">F7D97_08595</name>
</gene>
<dbReference type="Gene3D" id="3.30.565.10">
    <property type="entry name" value="Histidine kinase-like ATPase, C-terminal domain"/>
    <property type="match status" value="1"/>
</dbReference>
<dbReference type="EMBL" id="VZCY01000071">
    <property type="protein sequence ID" value="MQN09976.1"/>
    <property type="molecule type" value="Genomic_DNA"/>
</dbReference>
<evidence type="ECO:0000313" key="1">
    <source>
        <dbReference type="EMBL" id="MQN09976.1"/>
    </source>
</evidence>
<dbReference type="RefSeq" id="WP_153080851.1">
    <property type="nucleotide sequence ID" value="NZ_VZAU01000008.1"/>
</dbReference>
<reference evidence="1 2" key="1">
    <citation type="submission" date="2019-09" db="EMBL/GenBank/DDBJ databases">
        <title>Distinct polysaccharide growth profiles of human intestinal Prevotella copri isolates.</title>
        <authorList>
            <person name="Fehlner-Peach H."/>
            <person name="Magnabosco C."/>
            <person name="Raghavan V."/>
            <person name="Scher J.U."/>
            <person name="Tett A."/>
            <person name="Cox L.M."/>
            <person name="Gottsegen C."/>
            <person name="Watters A."/>
            <person name="Wiltshire- Gordon J.D."/>
            <person name="Segata N."/>
            <person name="Bonneau R."/>
            <person name="Littman D.R."/>
        </authorList>
    </citation>
    <scope>NUCLEOTIDE SEQUENCE [LARGE SCALE GENOMIC DNA]</scope>
    <source>
        <strain evidence="2">iK21513</strain>
    </source>
</reference>
<proteinExistence type="predicted"/>
<sequence>MDTYSFNISLSVLNHLGRNLYRSFITVVGEAISNAWDADAHNVYINIDRSQNRFIIKDDGLGMDSNDFQNKFLKIGYSKRKEGANKTSLGRPFIGRKGIGKLALLSCAQRITVISKKQGQNIVGGIIDNQGLDKAIKEDVSANDYQLIQPTSELLKNHTIDTTSGTIIIFDGLNEGIKNRVEYIRKLIALYFRFSLLDESFNIILNGERITLNELQDLLGHTQLLWTINNTKDPFIKDYLKEQESLRHSKDINIDYDGIHGFIASVDKPSMLKVRGTDEKATIDLYVNGRLREKDILKHIPTARIVESYLYGQIHYDNLDDSSDRFTSSREGIVPDDPKFKGLLEELSKLLKTILKDWDNWRLELKLDGDSENTEALPLKTRKSMELFNVVSEDFIKNKKSKKGEKTKVEKWIDELSNDAAFNFESYGECFIAENLLRNYVIEKKIAIPKKLGNDIVKWKKKAEDAKDKANISFEIREKQCDLSFCDMDSLAGLADTEHDKIAKANLLRDSAEYKPIRDAMSHTSRLTSMAKNRLSCTYENIKARIVKLLDGVS</sequence>